<dbReference type="Pfam" id="PF01943">
    <property type="entry name" value="Polysacc_synt"/>
    <property type="match status" value="1"/>
</dbReference>
<comment type="subcellular location">
    <subcellularLocation>
        <location evidence="1">Cell membrane</location>
        <topology evidence="1">Multi-pass membrane protein</topology>
    </subcellularLocation>
</comment>
<feature type="transmembrane region" description="Helical" evidence="6">
    <location>
        <begin position="356"/>
        <end position="379"/>
    </location>
</feature>
<feature type="transmembrane region" description="Helical" evidence="6">
    <location>
        <begin position="92"/>
        <end position="111"/>
    </location>
</feature>
<feature type="transmembrane region" description="Helical" evidence="6">
    <location>
        <begin position="118"/>
        <end position="140"/>
    </location>
</feature>
<dbReference type="InterPro" id="IPR050833">
    <property type="entry name" value="Poly_Biosynth_Transport"/>
</dbReference>
<evidence type="ECO:0000256" key="3">
    <source>
        <dbReference type="ARBA" id="ARBA00022692"/>
    </source>
</evidence>
<proteinExistence type="predicted"/>
<evidence type="ECO:0000256" key="1">
    <source>
        <dbReference type="ARBA" id="ARBA00004651"/>
    </source>
</evidence>
<reference evidence="7" key="1">
    <citation type="submission" date="2022-09" db="EMBL/GenBank/DDBJ databases">
        <title>genome sequence of Deinococcus rubellus.</title>
        <authorList>
            <person name="Srinivasan S."/>
        </authorList>
    </citation>
    <scope>NUCLEOTIDE SEQUENCE</scope>
    <source>
        <strain evidence="7">Ant6</strain>
    </source>
</reference>
<keyword evidence="4 6" id="KW-1133">Transmembrane helix</keyword>
<dbReference type="Proteomes" id="UP001060261">
    <property type="component" value="Chromosome"/>
</dbReference>
<sequence length="384" mass="44136">MIPLIGFPILVRKLGLQSYGEMIIHLLIWQSVCMILDYNYNSLGVQKVLACDGNERRIVSLNLFLSKIYLFSLGIIIFLLASVFYFYNEEKLFIVFGIAYLFGYLMTNQMWFSVNEKFYLLAFINFISKFVFLIGIFAFISDLRSVLMIQALSLLISGFLSVFITKYPREFSISDTMYRDGFLFLKETYPAFSANFSGYILSNVPLYLGPMLLSPSNFGIYSLIDRIVRVFLAVYSAINQVLFRKTLSMVLLGISQLREYILRILVLIVPLYILICGFGILVSIYVSPLLFHVNLKNYLPYFVQLSAWSIFSVVNSILGYHYLQSLQKYREYGNIMAVSLILTILFTYLFGKLYAIGGMVSGMVLSEVIILFILLHIYVTKRGI</sequence>
<keyword evidence="8" id="KW-1185">Reference proteome</keyword>
<feature type="transmembrane region" description="Helical" evidence="6">
    <location>
        <begin position="188"/>
        <end position="208"/>
    </location>
</feature>
<dbReference type="PANTHER" id="PTHR30250">
    <property type="entry name" value="PST FAMILY PREDICTED COLANIC ACID TRANSPORTER"/>
    <property type="match status" value="1"/>
</dbReference>
<feature type="transmembrane region" description="Helical" evidence="6">
    <location>
        <begin position="332"/>
        <end position="350"/>
    </location>
</feature>
<name>A0ABY5YDQ6_9DEIO</name>
<evidence type="ECO:0000313" key="8">
    <source>
        <dbReference type="Proteomes" id="UP001060261"/>
    </source>
</evidence>
<feature type="transmembrane region" description="Helical" evidence="6">
    <location>
        <begin position="22"/>
        <end position="40"/>
    </location>
</feature>
<evidence type="ECO:0000256" key="4">
    <source>
        <dbReference type="ARBA" id="ARBA00022989"/>
    </source>
</evidence>
<dbReference type="RefSeq" id="WP_260559445.1">
    <property type="nucleotide sequence ID" value="NZ_CP104213.1"/>
</dbReference>
<feature type="transmembrane region" description="Helical" evidence="6">
    <location>
        <begin position="298"/>
        <end position="320"/>
    </location>
</feature>
<dbReference type="InterPro" id="IPR002797">
    <property type="entry name" value="Polysacc_synth"/>
</dbReference>
<feature type="transmembrane region" description="Helical" evidence="6">
    <location>
        <begin position="220"/>
        <end position="243"/>
    </location>
</feature>
<feature type="transmembrane region" description="Helical" evidence="6">
    <location>
        <begin position="61"/>
        <end position="86"/>
    </location>
</feature>
<keyword evidence="2" id="KW-1003">Cell membrane</keyword>
<dbReference type="EMBL" id="CP104213">
    <property type="protein sequence ID" value="UWX63153.1"/>
    <property type="molecule type" value="Genomic_DNA"/>
</dbReference>
<feature type="transmembrane region" description="Helical" evidence="6">
    <location>
        <begin position="146"/>
        <end position="167"/>
    </location>
</feature>
<keyword evidence="5 6" id="KW-0472">Membrane</keyword>
<accession>A0ABY5YDQ6</accession>
<gene>
    <name evidence="7" type="ORF">N0D28_10340</name>
</gene>
<evidence type="ECO:0000256" key="2">
    <source>
        <dbReference type="ARBA" id="ARBA00022475"/>
    </source>
</evidence>
<dbReference type="PANTHER" id="PTHR30250:SF11">
    <property type="entry name" value="O-ANTIGEN TRANSPORTER-RELATED"/>
    <property type="match status" value="1"/>
</dbReference>
<evidence type="ECO:0000313" key="7">
    <source>
        <dbReference type="EMBL" id="UWX63153.1"/>
    </source>
</evidence>
<feature type="transmembrane region" description="Helical" evidence="6">
    <location>
        <begin position="264"/>
        <end position="286"/>
    </location>
</feature>
<evidence type="ECO:0000256" key="6">
    <source>
        <dbReference type="SAM" id="Phobius"/>
    </source>
</evidence>
<organism evidence="7 8">
    <name type="scientific">Deinococcus rubellus</name>
    <dbReference type="NCBI Taxonomy" id="1889240"/>
    <lineage>
        <taxon>Bacteria</taxon>
        <taxon>Thermotogati</taxon>
        <taxon>Deinococcota</taxon>
        <taxon>Deinococci</taxon>
        <taxon>Deinococcales</taxon>
        <taxon>Deinococcaceae</taxon>
        <taxon>Deinococcus</taxon>
    </lineage>
</organism>
<protein>
    <submittedName>
        <fullName evidence="7">Uncharacterized protein</fullName>
    </submittedName>
</protein>
<keyword evidence="3 6" id="KW-0812">Transmembrane</keyword>
<evidence type="ECO:0000256" key="5">
    <source>
        <dbReference type="ARBA" id="ARBA00023136"/>
    </source>
</evidence>